<organism evidence="1 2">
    <name type="scientific">Citrus x changshan-huyou</name>
    <dbReference type="NCBI Taxonomy" id="2935761"/>
    <lineage>
        <taxon>Eukaryota</taxon>
        <taxon>Viridiplantae</taxon>
        <taxon>Streptophyta</taxon>
        <taxon>Embryophyta</taxon>
        <taxon>Tracheophyta</taxon>
        <taxon>Spermatophyta</taxon>
        <taxon>Magnoliopsida</taxon>
        <taxon>eudicotyledons</taxon>
        <taxon>Gunneridae</taxon>
        <taxon>Pentapetalae</taxon>
        <taxon>rosids</taxon>
        <taxon>malvids</taxon>
        <taxon>Sapindales</taxon>
        <taxon>Rutaceae</taxon>
        <taxon>Aurantioideae</taxon>
        <taxon>Citrus</taxon>
    </lineage>
</organism>
<dbReference type="AlphaFoldDB" id="A0AAP0M8R1"/>
<gene>
    <name evidence="1" type="ORF">WN944_014914</name>
</gene>
<dbReference type="EMBL" id="JBCGBO010000005">
    <property type="protein sequence ID" value="KAK9199722.1"/>
    <property type="molecule type" value="Genomic_DNA"/>
</dbReference>
<evidence type="ECO:0000313" key="1">
    <source>
        <dbReference type="EMBL" id="KAK9199722.1"/>
    </source>
</evidence>
<evidence type="ECO:0000313" key="2">
    <source>
        <dbReference type="Proteomes" id="UP001428341"/>
    </source>
</evidence>
<accession>A0AAP0M8R1</accession>
<name>A0AAP0M8R1_9ROSI</name>
<sequence length="180" mass="19963">MGINEVICGPCVTTNNEKNKFRKDDRRNAFNHENNSCIYGVINENNHVQSGRGKQKVDEIGGNSNSHTHALPISITTRQVPNEIKRVSRAEVSNDACAGLNSDKASDVAFYEPYKKILKGNTATTQNKALNSCLGGRKWKRLARKIYEGRAHGSLALGELRNFMKGKLVMGLSVGNMEKW</sequence>
<comment type="caution">
    <text evidence="1">The sequence shown here is derived from an EMBL/GenBank/DDBJ whole genome shotgun (WGS) entry which is preliminary data.</text>
</comment>
<proteinExistence type="predicted"/>
<dbReference type="Proteomes" id="UP001428341">
    <property type="component" value="Unassembled WGS sequence"/>
</dbReference>
<protein>
    <submittedName>
        <fullName evidence="1">Uncharacterized protein</fullName>
    </submittedName>
</protein>
<reference evidence="1 2" key="1">
    <citation type="submission" date="2024-05" db="EMBL/GenBank/DDBJ databases">
        <title>Haplotype-resolved chromosome-level genome assembly of Huyou (Citrus changshanensis).</title>
        <authorList>
            <person name="Miao C."/>
            <person name="Chen W."/>
            <person name="Wu Y."/>
            <person name="Wang L."/>
            <person name="Zhao S."/>
            <person name="Grierson D."/>
            <person name="Xu C."/>
            <person name="Chen K."/>
        </authorList>
    </citation>
    <scope>NUCLEOTIDE SEQUENCE [LARGE SCALE GENOMIC DNA]</scope>
    <source>
        <strain evidence="1">01-14</strain>
        <tissue evidence="1">Leaf</tissue>
    </source>
</reference>
<keyword evidence="2" id="KW-1185">Reference proteome</keyword>